<dbReference type="InterPro" id="IPR021047">
    <property type="entry name" value="Mannosyltransferase_CMT1"/>
</dbReference>
<evidence type="ECO:0000313" key="4">
    <source>
        <dbReference type="Proteomes" id="UP001201262"/>
    </source>
</evidence>
<feature type="region of interest" description="Disordered" evidence="1">
    <location>
        <begin position="532"/>
        <end position="552"/>
    </location>
</feature>
<name>A0AAD4PZN9_9EURO</name>
<dbReference type="PANTHER" id="PTHR34144">
    <property type="entry name" value="CHROMOSOME 8, WHOLE GENOME SHOTGUN SEQUENCE"/>
    <property type="match status" value="1"/>
</dbReference>
<dbReference type="Pfam" id="PF11735">
    <property type="entry name" value="CAP59_mtransfer"/>
    <property type="match status" value="1"/>
</dbReference>
<accession>A0AAD4PZN9</accession>
<dbReference type="Proteomes" id="UP001201262">
    <property type="component" value="Unassembled WGS sequence"/>
</dbReference>
<feature type="transmembrane region" description="Helical" evidence="2">
    <location>
        <begin position="79"/>
        <end position="100"/>
    </location>
</feature>
<organism evidence="3 4">
    <name type="scientific">Talaromyces proteolyticus</name>
    <dbReference type="NCBI Taxonomy" id="1131652"/>
    <lineage>
        <taxon>Eukaryota</taxon>
        <taxon>Fungi</taxon>
        <taxon>Dikarya</taxon>
        <taxon>Ascomycota</taxon>
        <taxon>Pezizomycotina</taxon>
        <taxon>Eurotiomycetes</taxon>
        <taxon>Eurotiomycetidae</taxon>
        <taxon>Eurotiales</taxon>
        <taxon>Trichocomaceae</taxon>
        <taxon>Talaromyces</taxon>
        <taxon>Talaromyces sect. Bacilispori</taxon>
    </lineage>
</organism>
<keyword evidence="2" id="KW-1133">Transmembrane helix</keyword>
<proteinExistence type="predicted"/>
<protein>
    <submittedName>
        <fullName evidence="3">Cryptococcal mannosyltransferase 1-domain-containing protein</fullName>
    </submittedName>
</protein>
<gene>
    <name evidence="3" type="ORF">BGW36DRAFT_380199</name>
</gene>
<reference evidence="3" key="1">
    <citation type="submission" date="2021-12" db="EMBL/GenBank/DDBJ databases">
        <title>Convergent genome expansion in fungi linked to evolution of root-endophyte symbiosis.</title>
        <authorList>
            <consortium name="DOE Joint Genome Institute"/>
            <person name="Ke Y.-H."/>
            <person name="Bonito G."/>
            <person name="Liao H.-L."/>
            <person name="Looney B."/>
            <person name="Rojas-Flechas A."/>
            <person name="Nash J."/>
            <person name="Hameed K."/>
            <person name="Schadt C."/>
            <person name="Martin F."/>
            <person name="Crous P.W."/>
            <person name="Miettinen O."/>
            <person name="Magnuson J.K."/>
            <person name="Labbe J."/>
            <person name="Jacobson D."/>
            <person name="Doktycz M.J."/>
            <person name="Veneault-Fourrey C."/>
            <person name="Kuo A."/>
            <person name="Mondo S."/>
            <person name="Calhoun S."/>
            <person name="Riley R."/>
            <person name="Ohm R."/>
            <person name="LaButti K."/>
            <person name="Andreopoulos B."/>
            <person name="Pangilinan J."/>
            <person name="Nolan M."/>
            <person name="Tritt A."/>
            <person name="Clum A."/>
            <person name="Lipzen A."/>
            <person name="Daum C."/>
            <person name="Barry K."/>
            <person name="Grigoriev I.V."/>
            <person name="Vilgalys R."/>
        </authorList>
    </citation>
    <scope>NUCLEOTIDE SEQUENCE</scope>
    <source>
        <strain evidence="3">PMI_201</strain>
    </source>
</reference>
<keyword evidence="3" id="KW-0328">Glycosyltransferase</keyword>
<evidence type="ECO:0000256" key="2">
    <source>
        <dbReference type="SAM" id="Phobius"/>
    </source>
</evidence>
<dbReference type="GeneID" id="70246588"/>
<keyword evidence="2" id="KW-0812">Transmembrane</keyword>
<feature type="compositionally biased region" description="Basic and acidic residues" evidence="1">
    <location>
        <begin position="542"/>
        <end position="552"/>
    </location>
</feature>
<comment type="caution">
    <text evidence="3">The sequence shown here is derived from an EMBL/GenBank/DDBJ whole genome shotgun (WGS) entry which is preliminary data.</text>
</comment>
<dbReference type="GO" id="GO:0016757">
    <property type="term" value="F:glycosyltransferase activity"/>
    <property type="evidence" value="ECO:0007669"/>
    <property type="project" value="UniProtKB-KW"/>
</dbReference>
<dbReference type="RefSeq" id="XP_046071021.1">
    <property type="nucleotide sequence ID" value="XM_046216301.1"/>
</dbReference>
<keyword evidence="4" id="KW-1185">Reference proteome</keyword>
<evidence type="ECO:0000256" key="1">
    <source>
        <dbReference type="SAM" id="MobiDB-lite"/>
    </source>
</evidence>
<dbReference type="EMBL" id="JAJTJA010000007">
    <property type="protein sequence ID" value="KAH8696083.1"/>
    <property type="molecule type" value="Genomic_DNA"/>
</dbReference>
<sequence>MSNLLLPPDEFYDSSSSVRSSYEFRESFDIDDADYAAESELLGYGNKPYFLLYRERDPLVSRFISSVPLRLRYLSLRRVGYYLHVLLGFVAALIVFTFLFRPSYSRPPPHYRTLQHAIQQSQAPGRGNPHNEKVFIAINLYDKGGSLARGKWGQAVLELIDLLGEDNTYLSIYENDSGYEAEHALWEFDKQVKCNSSVVFERHYDFTDTPEVTLGDGSVRKRRIPYLAELRNKVLQPLDGELDMKFDRVLYLNDVYFNPIDAVQLLFSTNTGLDGRPHYRAACAVDFGNLLKFYDSFAVRDSHGYPIGVPFFPWFTSAGHATSRRDVLDEKDAVRVRSCWGGITAFDAKYLQQPKKTITEDETRLPFLHSGLADRRIYTSPEWRKAKNNGKPLRFRAISDMYWEASESCLIHADIQEPYSNIDDIIDTGVYMNPYIRVSYDYTAFTWLGFVRRFERLFTIPNWIANTVSGHPAHNSRRTDIAGKTVEQRVWKANTSHTDGGYWTSQKRIAPPGSFCARRDLFVLISDRKEGEDGWEPINVPRDPDSKDWIQP</sequence>
<keyword evidence="3" id="KW-0808">Transferase</keyword>
<keyword evidence="2" id="KW-0472">Membrane</keyword>
<dbReference type="PANTHER" id="PTHR34144:SF8">
    <property type="entry name" value="GLYCOSYLTRANSFERASE FAMILY 69 PROTEIN"/>
    <property type="match status" value="1"/>
</dbReference>
<dbReference type="AlphaFoldDB" id="A0AAD4PZN9"/>
<evidence type="ECO:0000313" key="3">
    <source>
        <dbReference type="EMBL" id="KAH8696083.1"/>
    </source>
</evidence>